<dbReference type="RefSeq" id="WP_062831505.1">
    <property type="nucleotide sequence ID" value="NZ_BCSX01000051.1"/>
</dbReference>
<protein>
    <recommendedName>
        <fullName evidence="4">Transmembrane protein</fullName>
    </recommendedName>
</protein>
<reference evidence="3" key="2">
    <citation type="submission" date="2016-02" db="EMBL/GenBank/DDBJ databases">
        <title>Draft genome sequence of five rapidly growing Mycobacterium species.</title>
        <authorList>
            <person name="Katahira K."/>
            <person name="Gotou Y."/>
            <person name="Iida K."/>
            <person name="Ogura Y."/>
            <person name="Hayashi T."/>
        </authorList>
    </citation>
    <scope>NUCLEOTIDE SEQUENCE [LARGE SCALE GENOMIC DNA]</scope>
    <source>
        <strain evidence="3">JCM15654</strain>
    </source>
</reference>
<evidence type="ECO:0000256" key="1">
    <source>
        <dbReference type="SAM" id="Phobius"/>
    </source>
</evidence>
<gene>
    <name evidence="2" type="ORF">RMCB_5772</name>
</gene>
<name>A0A100W4W6_9MYCO</name>
<proteinExistence type="predicted"/>
<keyword evidence="3" id="KW-1185">Reference proteome</keyword>
<dbReference type="EMBL" id="BCSX01000051">
    <property type="protein sequence ID" value="GAS91676.1"/>
    <property type="molecule type" value="Genomic_DNA"/>
</dbReference>
<organism evidence="2 3">
    <name type="scientific">Mycolicibacterium brisbanense</name>
    <dbReference type="NCBI Taxonomy" id="146020"/>
    <lineage>
        <taxon>Bacteria</taxon>
        <taxon>Bacillati</taxon>
        <taxon>Actinomycetota</taxon>
        <taxon>Actinomycetes</taxon>
        <taxon>Mycobacteriales</taxon>
        <taxon>Mycobacteriaceae</taxon>
        <taxon>Mycolicibacterium</taxon>
    </lineage>
</organism>
<keyword evidence="1" id="KW-1133">Transmembrane helix</keyword>
<keyword evidence="1" id="KW-0472">Membrane</keyword>
<keyword evidence="1" id="KW-0812">Transmembrane</keyword>
<accession>A0A100W4W6</accession>
<feature type="transmembrane region" description="Helical" evidence="1">
    <location>
        <begin position="21"/>
        <end position="44"/>
    </location>
</feature>
<evidence type="ECO:0000313" key="2">
    <source>
        <dbReference type="EMBL" id="GAS91676.1"/>
    </source>
</evidence>
<feature type="transmembrane region" description="Helical" evidence="1">
    <location>
        <begin position="64"/>
        <end position="85"/>
    </location>
</feature>
<feature type="transmembrane region" description="Helical" evidence="1">
    <location>
        <begin position="97"/>
        <end position="120"/>
    </location>
</feature>
<dbReference type="Proteomes" id="UP000069620">
    <property type="component" value="Unassembled WGS sequence"/>
</dbReference>
<evidence type="ECO:0000313" key="3">
    <source>
        <dbReference type="Proteomes" id="UP000069620"/>
    </source>
</evidence>
<dbReference type="AlphaFoldDB" id="A0A100W4W6"/>
<dbReference type="STRING" id="146020.RMCB_5772"/>
<evidence type="ECO:0008006" key="4">
    <source>
        <dbReference type="Google" id="ProtNLM"/>
    </source>
</evidence>
<sequence length="123" mass="12563">MLNNSAHVGPRVLHRDADAHAAVRFGFAAAGAGAALLIAAAAWMSTCAGATAGGLACGAPERSLFALAAPAVLLVAGVRAFARAYQASRRGENWRNWQCAALALMALTLLAFTLALSMLARVS</sequence>
<comment type="caution">
    <text evidence="2">The sequence shown here is derived from an EMBL/GenBank/DDBJ whole genome shotgun (WGS) entry which is preliminary data.</text>
</comment>
<reference evidence="3" key="1">
    <citation type="journal article" date="2016" name="Genome Announc.">
        <title>Draft Genome Sequences of Five Rapidly Growing Mycobacterium Species, M. thermoresistibile, M. fortuitum subsp. acetamidolyticum, M. canariasense, M. brisbanense, and M. novocastrense.</title>
        <authorList>
            <person name="Katahira K."/>
            <person name="Ogura Y."/>
            <person name="Gotoh Y."/>
            <person name="Hayashi T."/>
        </authorList>
    </citation>
    <scope>NUCLEOTIDE SEQUENCE [LARGE SCALE GENOMIC DNA]</scope>
    <source>
        <strain evidence="3">JCM15654</strain>
    </source>
</reference>